<accession>A0AAN8LK82</accession>
<dbReference type="AlphaFoldDB" id="A0AAN8LK82"/>
<sequence length="112" mass="13014">MLRRTSKDSYTCVIVERGYLVLQRRQDNQVLKAKSTGKVSLNNLLFTIVMDTQFEVHVVHGEETEIVKMDYKKESFRTFYIGGLPASLRESVMDSCSHWLMAMWCLTLMTMP</sequence>
<reference evidence="1 2" key="1">
    <citation type="submission" date="2021-04" db="EMBL/GenBank/DDBJ databases">
        <authorList>
            <person name="De Guttry C."/>
            <person name="Zahm M."/>
            <person name="Klopp C."/>
            <person name="Cabau C."/>
            <person name="Louis A."/>
            <person name="Berthelot C."/>
            <person name="Parey E."/>
            <person name="Roest Crollius H."/>
            <person name="Montfort J."/>
            <person name="Robinson-Rechavi M."/>
            <person name="Bucao C."/>
            <person name="Bouchez O."/>
            <person name="Gislard M."/>
            <person name="Lluch J."/>
            <person name="Milhes M."/>
            <person name="Lampietro C."/>
            <person name="Lopez Roques C."/>
            <person name="Donnadieu C."/>
            <person name="Braasch I."/>
            <person name="Desvignes T."/>
            <person name="Postlethwait J."/>
            <person name="Bobe J."/>
            <person name="Wedekind C."/>
            <person name="Guiguen Y."/>
        </authorList>
    </citation>
    <scope>NUCLEOTIDE SEQUENCE [LARGE SCALE GENOMIC DNA]</scope>
    <source>
        <strain evidence="1">Cs_M1</strain>
        <tissue evidence="1">Blood</tissue>
    </source>
</reference>
<evidence type="ECO:0000313" key="2">
    <source>
        <dbReference type="Proteomes" id="UP001356427"/>
    </source>
</evidence>
<name>A0AAN8LK82_9TELE</name>
<protein>
    <submittedName>
        <fullName evidence="1">Uncharacterized protein</fullName>
    </submittedName>
</protein>
<evidence type="ECO:0000313" key="1">
    <source>
        <dbReference type="EMBL" id="KAK6314128.1"/>
    </source>
</evidence>
<organism evidence="1 2">
    <name type="scientific">Coregonus suidteri</name>
    <dbReference type="NCBI Taxonomy" id="861788"/>
    <lineage>
        <taxon>Eukaryota</taxon>
        <taxon>Metazoa</taxon>
        <taxon>Chordata</taxon>
        <taxon>Craniata</taxon>
        <taxon>Vertebrata</taxon>
        <taxon>Euteleostomi</taxon>
        <taxon>Actinopterygii</taxon>
        <taxon>Neopterygii</taxon>
        <taxon>Teleostei</taxon>
        <taxon>Protacanthopterygii</taxon>
        <taxon>Salmoniformes</taxon>
        <taxon>Salmonidae</taxon>
        <taxon>Coregoninae</taxon>
        <taxon>Coregonus</taxon>
    </lineage>
</organism>
<keyword evidence="2" id="KW-1185">Reference proteome</keyword>
<dbReference type="EMBL" id="JAGTTL010000013">
    <property type="protein sequence ID" value="KAK6314128.1"/>
    <property type="molecule type" value="Genomic_DNA"/>
</dbReference>
<comment type="caution">
    <text evidence="1">The sequence shown here is derived from an EMBL/GenBank/DDBJ whole genome shotgun (WGS) entry which is preliminary data.</text>
</comment>
<proteinExistence type="predicted"/>
<dbReference type="Proteomes" id="UP001356427">
    <property type="component" value="Unassembled WGS sequence"/>
</dbReference>
<gene>
    <name evidence="1" type="ORF">J4Q44_G00155870</name>
</gene>